<dbReference type="AlphaFoldDB" id="A0A067QXV8"/>
<reference evidence="3 4" key="1">
    <citation type="journal article" date="2014" name="Nat. Commun.">
        <title>Molecular traces of alternative social organization in a termite genome.</title>
        <authorList>
            <person name="Terrapon N."/>
            <person name="Li C."/>
            <person name="Robertson H.M."/>
            <person name="Ji L."/>
            <person name="Meng X."/>
            <person name="Booth W."/>
            <person name="Chen Z."/>
            <person name="Childers C.P."/>
            <person name="Glastad K.M."/>
            <person name="Gokhale K."/>
            <person name="Gowin J."/>
            <person name="Gronenberg W."/>
            <person name="Hermansen R.A."/>
            <person name="Hu H."/>
            <person name="Hunt B.G."/>
            <person name="Huylmans A.K."/>
            <person name="Khalil S.M."/>
            <person name="Mitchell R.D."/>
            <person name="Munoz-Torres M.C."/>
            <person name="Mustard J.A."/>
            <person name="Pan H."/>
            <person name="Reese J.T."/>
            <person name="Scharf M.E."/>
            <person name="Sun F."/>
            <person name="Vogel H."/>
            <person name="Xiao J."/>
            <person name="Yang W."/>
            <person name="Yang Z."/>
            <person name="Yang Z."/>
            <person name="Zhou J."/>
            <person name="Zhu J."/>
            <person name="Brent C.S."/>
            <person name="Elsik C.G."/>
            <person name="Goodisman M.A."/>
            <person name="Liberles D.A."/>
            <person name="Roe R.M."/>
            <person name="Vargo E.L."/>
            <person name="Vilcinskas A."/>
            <person name="Wang J."/>
            <person name="Bornberg-Bauer E."/>
            <person name="Korb J."/>
            <person name="Zhang G."/>
            <person name="Liebig J."/>
        </authorList>
    </citation>
    <scope>NUCLEOTIDE SEQUENCE [LARGE SCALE GENOMIC DNA]</scope>
    <source>
        <tissue evidence="3">Whole organism</tissue>
    </source>
</reference>
<sequence>MNLDAACSTTEVLVHVVGSPEIQSMLADKMVPKKTVWDHVAAEMKRIGFDMGEGGGDKCRHKWIKTIRNYHHFVRTRTFNMKAHYPSYYDNLEEILNQRKQAFLNIGVGEGEQLMNSHVTSKIKSKQGDESLDYVDVRSPSSPKRSHHTVDSSYLSSSDMPMSSDSYEDDGSEAFKILPENFTCNSSLSNYDYASQSVAKLSSDEEVILVYPEGSKYSVDSKFIHESGVSIGHFDSEECITVYPNASEDLTNNSVTKRFMDNLYPEEIFIGDQKQSSYYSVSKKSRILVNINSSSSDLPEGTDKPSPAPRKSNVSTRSLPTVIVSPKPNQPARPIPTAGEAMMSLIMRLYENERRKEKARTRRAEARIQNLEVLLEKQTVKQQELLNKALLTLKEIQ</sequence>
<feature type="compositionally biased region" description="Low complexity" evidence="2">
    <location>
        <begin position="151"/>
        <end position="165"/>
    </location>
</feature>
<gene>
    <name evidence="3" type="ORF">L798_10996</name>
</gene>
<dbReference type="EMBL" id="KK852846">
    <property type="protein sequence ID" value="KDR15113.1"/>
    <property type="molecule type" value="Genomic_DNA"/>
</dbReference>
<proteinExistence type="predicted"/>
<name>A0A067QXV8_ZOONE</name>
<accession>A0A067QXV8</accession>
<dbReference type="Proteomes" id="UP000027135">
    <property type="component" value="Unassembled WGS sequence"/>
</dbReference>
<dbReference type="InParanoid" id="A0A067QXV8"/>
<protein>
    <submittedName>
        <fullName evidence="3">Uncharacterized protein</fullName>
    </submittedName>
</protein>
<feature type="coiled-coil region" evidence="1">
    <location>
        <begin position="347"/>
        <end position="388"/>
    </location>
</feature>
<feature type="region of interest" description="Disordered" evidence="2">
    <location>
        <begin position="126"/>
        <end position="169"/>
    </location>
</feature>
<organism evidence="3 4">
    <name type="scientific">Zootermopsis nevadensis</name>
    <name type="common">Dampwood termite</name>
    <dbReference type="NCBI Taxonomy" id="136037"/>
    <lineage>
        <taxon>Eukaryota</taxon>
        <taxon>Metazoa</taxon>
        <taxon>Ecdysozoa</taxon>
        <taxon>Arthropoda</taxon>
        <taxon>Hexapoda</taxon>
        <taxon>Insecta</taxon>
        <taxon>Pterygota</taxon>
        <taxon>Neoptera</taxon>
        <taxon>Polyneoptera</taxon>
        <taxon>Dictyoptera</taxon>
        <taxon>Blattodea</taxon>
        <taxon>Blattoidea</taxon>
        <taxon>Termitoidae</taxon>
        <taxon>Termopsidae</taxon>
        <taxon>Zootermopsis</taxon>
    </lineage>
</organism>
<evidence type="ECO:0000256" key="1">
    <source>
        <dbReference type="SAM" id="Coils"/>
    </source>
</evidence>
<evidence type="ECO:0000313" key="4">
    <source>
        <dbReference type="Proteomes" id="UP000027135"/>
    </source>
</evidence>
<keyword evidence="4" id="KW-1185">Reference proteome</keyword>
<feature type="region of interest" description="Disordered" evidence="2">
    <location>
        <begin position="293"/>
        <end position="336"/>
    </location>
</feature>
<evidence type="ECO:0000313" key="3">
    <source>
        <dbReference type="EMBL" id="KDR15113.1"/>
    </source>
</evidence>
<keyword evidence="1" id="KW-0175">Coiled coil</keyword>
<evidence type="ECO:0000256" key="2">
    <source>
        <dbReference type="SAM" id="MobiDB-lite"/>
    </source>
</evidence>